<sequence length="480" mass="52803">MKKILLSFCFYLYAISASAQFQNPGFEQKTNTNSDLPALWNVAPVAGYTAALAGDVKHDGGYSLKMEGKPQDPSKFLNVSQNIPIVVNQIKRIKITAYIKTENLKGNVAMWCQVWDENKKRIGFENSGMQGVTITGTSDWQKYSMNLIVPKAAKSLFFGAYTKGTGTVWFDDFAIEEFDGTNDQPTAEVLKFNKEFTDIVRQNSIYTDSINWKSVDEDLKSLGMGLKTIADARILNNFVLQQLRKAGDNHSFIQDKVSAKNYSSGNTVQAKPEAKLLPGGLGYIAVPGFGSTNIEVMKAFAANIQTLIKNLDTANKIKGWVVDLRTNTGGNMYPMISGLGPLLDHGKVGYFIRGRTGNPWIHRKTGMGMTINNPYKVNNRKNKIAVLIGPMTSSSGEMTAITFIGQKNTKLFGEPSGGYVTANQMFGLSDGSNLLLASSYVADRNKKKYLNRIYPDVLVKPVAAQDAALQAAEVWLKSKN</sequence>
<dbReference type="EMBL" id="JAVDTF010000003">
    <property type="protein sequence ID" value="MDR6784860.1"/>
    <property type="molecule type" value="Genomic_DNA"/>
</dbReference>
<accession>A0ACC6L0B6</accession>
<evidence type="ECO:0000313" key="1">
    <source>
        <dbReference type="EMBL" id="MDR6784860.1"/>
    </source>
</evidence>
<reference evidence="1" key="1">
    <citation type="submission" date="2023-07" db="EMBL/GenBank/DDBJ databases">
        <title>Sorghum-associated microbial communities from plants grown in Nebraska, USA.</title>
        <authorList>
            <person name="Schachtman D."/>
        </authorList>
    </citation>
    <scope>NUCLEOTIDE SEQUENCE</scope>
    <source>
        <strain evidence="1">2697</strain>
    </source>
</reference>
<comment type="caution">
    <text evidence="1">The sequence shown here is derived from an EMBL/GenBank/DDBJ whole genome shotgun (WGS) entry which is preliminary data.</text>
</comment>
<evidence type="ECO:0000313" key="2">
    <source>
        <dbReference type="Proteomes" id="UP001246858"/>
    </source>
</evidence>
<gene>
    <name evidence="1" type="ORF">J2X78_003434</name>
</gene>
<dbReference type="Proteomes" id="UP001246858">
    <property type="component" value="Unassembled WGS sequence"/>
</dbReference>
<keyword evidence="2" id="KW-1185">Reference proteome</keyword>
<protein>
    <submittedName>
        <fullName evidence="1">Uncharacterized protein</fullName>
    </submittedName>
</protein>
<organism evidence="1 2">
    <name type="scientific">Pedobacter africanus</name>
    <dbReference type="NCBI Taxonomy" id="151894"/>
    <lineage>
        <taxon>Bacteria</taxon>
        <taxon>Pseudomonadati</taxon>
        <taxon>Bacteroidota</taxon>
        <taxon>Sphingobacteriia</taxon>
        <taxon>Sphingobacteriales</taxon>
        <taxon>Sphingobacteriaceae</taxon>
        <taxon>Pedobacter</taxon>
    </lineage>
</organism>
<name>A0ACC6L0B6_9SPHI</name>
<proteinExistence type="predicted"/>